<sequence length="259" mass="28660">MELAMHFVVVIAVTVVGLLSASVPAAAAHSCAIARVKCAYRKGCGTALRSYIIDCASVLAGKASSCSTLCKRALISLTSTPEGKKLMACDCNGSEFCQLSKERVEICRPEVSRATAENVVVSCSVAHWICAADPPCSAALGYYHHFCHKMFHGYQCTHRCNNSLAILNRQVKAEKLRTCYCDGTEDFPCRQMRSNTERLCFGRDDFEIGKSSAENEKGHSRSTAPPKHAHVLTWALLILDFISIFRGWCRLEIRKIYRR</sequence>
<evidence type="ECO:0000313" key="9">
    <source>
        <dbReference type="Proteomes" id="UP000694941"/>
    </source>
</evidence>
<dbReference type="Pfam" id="PF02351">
    <property type="entry name" value="GDNF"/>
    <property type="match status" value="1"/>
</dbReference>
<protein>
    <submittedName>
        <fullName evidence="10">Growth arrest-specific protein 1-like</fullName>
    </submittedName>
</protein>
<feature type="chain" id="PRO_5045508645" evidence="7">
    <location>
        <begin position="22"/>
        <end position="259"/>
    </location>
</feature>
<keyword evidence="4 6" id="KW-0472">Membrane</keyword>
<evidence type="ECO:0000256" key="5">
    <source>
        <dbReference type="ARBA" id="ARBA00023180"/>
    </source>
</evidence>
<dbReference type="RefSeq" id="XP_013785103.2">
    <property type="nucleotide sequence ID" value="XM_013929649.2"/>
</dbReference>
<reference evidence="10" key="1">
    <citation type="submission" date="2025-08" db="UniProtKB">
        <authorList>
            <consortium name="RefSeq"/>
        </authorList>
    </citation>
    <scope>IDENTIFICATION</scope>
    <source>
        <tissue evidence="10">Muscle</tissue>
    </source>
</reference>
<name>A0ABM1BMP9_LIMPO</name>
<dbReference type="PANTHER" id="PTHR16840">
    <property type="entry name" value="GROWTH ARREST-SPECIFIC PROTEIN 1"/>
    <property type="match status" value="1"/>
</dbReference>
<dbReference type="InterPro" id="IPR016017">
    <property type="entry name" value="GDNF/GAS1"/>
</dbReference>
<evidence type="ECO:0000256" key="4">
    <source>
        <dbReference type="ARBA" id="ARBA00023136"/>
    </source>
</evidence>
<evidence type="ECO:0000256" key="6">
    <source>
        <dbReference type="SAM" id="Phobius"/>
    </source>
</evidence>
<evidence type="ECO:0000259" key="8">
    <source>
        <dbReference type="Pfam" id="PF02351"/>
    </source>
</evidence>
<keyword evidence="5" id="KW-0325">Glycoprotein</keyword>
<feature type="transmembrane region" description="Helical" evidence="6">
    <location>
        <begin position="231"/>
        <end position="249"/>
    </location>
</feature>
<gene>
    <name evidence="10" type="primary">LOC106469184</name>
</gene>
<evidence type="ECO:0000313" key="10">
    <source>
        <dbReference type="RefSeq" id="XP_013785103.2"/>
    </source>
</evidence>
<dbReference type="GeneID" id="106469184"/>
<dbReference type="Proteomes" id="UP000694941">
    <property type="component" value="Unplaced"/>
</dbReference>
<evidence type="ECO:0000256" key="1">
    <source>
        <dbReference type="ARBA" id="ARBA00004236"/>
    </source>
</evidence>
<dbReference type="InterPro" id="IPR039596">
    <property type="entry name" value="GAS1"/>
</dbReference>
<evidence type="ECO:0000256" key="7">
    <source>
        <dbReference type="SAM" id="SignalP"/>
    </source>
</evidence>
<dbReference type="PANTHER" id="PTHR16840:SF3">
    <property type="entry name" value="GROWTH ARREST-SPECIFIC PROTEIN 1"/>
    <property type="match status" value="1"/>
</dbReference>
<keyword evidence="9" id="KW-1185">Reference proteome</keyword>
<keyword evidence="3 7" id="KW-0732">Signal</keyword>
<keyword evidence="6" id="KW-1133">Transmembrane helix</keyword>
<proteinExistence type="predicted"/>
<feature type="signal peptide" evidence="7">
    <location>
        <begin position="1"/>
        <end position="21"/>
    </location>
</feature>
<evidence type="ECO:0000256" key="2">
    <source>
        <dbReference type="ARBA" id="ARBA00022475"/>
    </source>
</evidence>
<keyword evidence="2" id="KW-1003">Cell membrane</keyword>
<keyword evidence="6" id="KW-0812">Transmembrane</keyword>
<organism evidence="9 10">
    <name type="scientific">Limulus polyphemus</name>
    <name type="common">Atlantic horseshoe crab</name>
    <dbReference type="NCBI Taxonomy" id="6850"/>
    <lineage>
        <taxon>Eukaryota</taxon>
        <taxon>Metazoa</taxon>
        <taxon>Ecdysozoa</taxon>
        <taxon>Arthropoda</taxon>
        <taxon>Chelicerata</taxon>
        <taxon>Merostomata</taxon>
        <taxon>Xiphosura</taxon>
        <taxon>Limulidae</taxon>
        <taxon>Limulus</taxon>
    </lineage>
</organism>
<accession>A0ABM1BMP9</accession>
<feature type="domain" description="GDNF/GAS1" evidence="8">
    <location>
        <begin position="123"/>
        <end position="196"/>
    </location>
</feature>
<evidence type="ECO:0000256" key="3">
    <source>
        <dbReference type="ARBA" id="ARBA00022729"/>
    </source>
</evidence>
<comment type="subcellular location">
    <subcellularLocation>
        <location evidence="1">Cell membrane</location>
    </subcellularLocation>
</comment>